<name>A0ABT5YY12_9ACTN</name>
<proteinExistence type="predicted"/>
<evidence type="ECO:0000313" key="1">
    <source>
        <dbReference type="EMBL" id="MDF2256430.1"/>
    </source>
</evidence>
<keyword evidence="2" id="KW-1185">Reference proteome</keyword>
<sequence length="117" mass="12451">MPRRSHFVCLPRRVSVKKAPERQQAGAGGCPRRGGELIDVGTAFAAPRRADTAAWRALSAVLYAGLRFHSSDCMGSGPGYRPRTPREVRIRLANAATGFPVARALACPEPGGVSRPA</sequence>
<comment type="caution">
    <text evidence="1">The sequence shown here is derived from an EMBL/GenBank/DDBJ whole genome shotgun (WGS) entry which is preliminary data.</text>
</comment>
<accession>A0ABT5YY12</accession>
<dbReference type="RefSeq" id="WP_275812531.1">
    <property type="nucleotide sequence ID" value="NZ_BAAANM010000004.1"/>
</dbReference>
<protein>
    <submittedName>
        <fullName evidence="1">Deoxyxylulose-5-phosphate synthase</fullName>
    </submittedName>
</protein>
<gene>
    <name evidence="1" type="ORF">P2L57_11985</name>
</gene>
<dbReference type="EMBL" id="JARHTQ010000006">
    <property type="protein sequence ID" value="MDF2256430.1"/>
    <property type="molecule type" value="Genomic_DNA"/>
</dbReference>
<dbReference type="Proteomes" id="UP001220022">
    <property type="component" value="Unassembled WGS sequence"/>
</dbReference>
<reference evidence="1 2" key="1">
    <citation type="submission" date="2023-03" db="EMBL/GenBank/DDBJ databases">
        <title>Draft genome sequence of type strain Streptomyces ferralitis JCM 14344.</title>
        <authorList>
            <person name="Klaysubun C."/>
            <person name="Duangmal K."/>
        </authorList>
    </citation>
    <scope>NUCLEOTIDE SEQUENCE [LARGE SCALE GENOMIC DNA]</scope>
    <source>
        <strain evidence="1 2">JCM 14344</strain>
    </source>
</reference>
<organism evidence="1 2">
    <name type="scientific">Streptantibioticus ferralitis</name>
    <dbReference type="NCBI Taxonomy" id="236510"/>
    <lineage>
        <taxon>Bacteria</taxon>
        <taxon>Bacillati</taxon>
        <taxon>Actinomycetota</taxon>
        <taxon>Actinomycetes</taxon>
        <taxon>Kitasatosporales</taxon>
        <taxon>Streptomycetaceae</taxon>
        <taxon>Streptantibioticus</taxon>
    </lineage>
</organism>
<evidence type="ECO:0000313" key="2">
    <source>
        <dbReference type="Proteomes" id="UP001220022"/>
    </source>
</evidence>